<dbReference type="InterPro" id="IPR002182">
    <property type="entry name" value="NB-ARC"/>
</dbReference>
<dbReference type="Gene3D" id="1.10.10.10">
    <property type="entry name" value="Winged helix-like DNA-binding domain superfamily/Winged helix DNA-binding domain"/>
    <property type="match status" value="1"/>
</dbReference>
<dbReference type="SUPFAM" id="SSF52058">
    <property type="entry name" value="L domain-like"/>
    <property type="match status" value="1"/>
</dbReference>
<dbReference type="PRINTS" id="PR00364">
    <property type="entry name" value="DISEASERSIST"/>
</dbReference>
<keyword evidence="7" id="KW-1185">Reference proteome</keyword>
<accession>A0ABM3QHI2</accession>
<feature type="domain" description="NB-ARC" evidence="6">
    <location>
        <begin position="162"/>
        <end position="318"/>
    </location>
</feature>
<evidence type="ECO:0000313" key="7">
    <source>
        <dbReference type="Proteomes" id="UP000813463"/>
    </source>
</evidence>
<proteinExistence type="inferred from homology"/>
<dbReference type="Gene3D" id="3.40.50.300">
    <property type="entry name" value="P-loop containing nucleotide triphosphate hydrolases"/>
    <property type="match status" value="1"/>
</dbReference>
<protein>
    <submittedName>
        <fullName evidence="8">Probable disease resistance protein At4g27220</fullName>
    </submittedName>
</protein>
<reference evidence="7" key="1">
    <citation type="journal article" date="2021" name="Nat. Commun.">
        <title>Genomic analyses provide insights into spinach domestication and the genetic basis of agronomic traits.</title>
        <authorList>
            <person name="Cai X."/>
            <person name="Sun X."/>
            <person name="Xu C."/>
            <person name="Sun H."/>
            <person name="Wang X."/>
            <person name="Ge C."/>
            <person name="Zhang Z."/>
            <person name="Wang Q."/>
            <person name="Fei Z."/>
            <person name="Jiao C."/>
            <person name="Wang Q."/>
        </authorList>
    </citation>
    <scope>NUCLEOTIDE SEQUENCE [LARGE SCALE GENOMIC DNA]</scope>
    <source>
        <strain evidence="7">cv. Varoflay</strain>
    </source>
</reference>
<keyword evidence="5" id="KW-0547">Nucleotide-binding</keyword>
<reference evidence="8" key="2">
    <citation type="submission" date="2025-08" db="UniProtKB">
        <authorList>
            <consortium name="RefSeq"/>
        </authorList>
    </citation>
    <scope>IDENTIFICATION</scope>
    <source>
        <tissue evidence="8">Leaf</tissue>
    </source>
</reference>
<keyword evidence="4" id="KW-0611">Plant defense</keyword>
<evidence type="ECO:0000256" key="2">
    <source>
        <dbReference type="ARBA" id="ARBA00022614"/>
    </source>
</evidence>
<dbReference type="Proteomes" id="UP000813463">
    <property type="component" value="Chromosome 4"/>
</dbReference>
<gene>
    <name evidence="8" type="primary">LOC110779062</name>
</gene>
<evidence type="ECO:0000259" key="6">
    <source>
        <dbReference type="Pfam" id="PF00931"/>
    </source>
</evidence>
<dbReference type="InterPro" id="IPR036388">
    <property type="entry name" value="WH-like_DNA-bd_sf"/>
</dbReference>
<evidence type="ECO:0000256" key="5">
    <source>
        <dbReference type="ARBA" id="ARBA00022840"/>
    </source>
</evidence>
<name>A0ABM3QHI2_SPIOL</name>
<dbReference type="RefSeq" id="XP_056682822.1">
    <property type="nucleotide sequence ID" value="XM_056826844.1"/>
</dbReference>
<dbReference type="InterPro" id="IPR027417">
    <property type="entry name" value="P-loop_NTPase"/>
</dbReference>
<keyword evidence="5" id="KW-0067">ATP-binding</keyword>
<evidence type="ECO:0000256" key="4">
    <source>
        <dbReference type="ARBA" id="ARBA00022821"/>
    </source>
</evidence>
<keyword evidence="2" id="KW-0433">Leucine-rich repeat</keyword>
<dbReference type="InterPro" id="IPR050905">
    <property type="entry name" value="Plant_NBS-LRR"/>
</dbReference>
<sequence>MDSVISIIMKVAECFVDPVKSRTKLITDYETIQEDLRNQKEKLSIVVSSIHNQANQAKNNGEKVSEEVTKWLEDAQAAKVEVDAWLTNISVMETTCGPCSNCCKRCKLSKEAIQKKKVVESLVERGKSYPQVAYPSSPKGIQLISRGAFTAFESIKESFTDIIAGLGRSSTKVIGVYGMGGIGKTTLVTEVGKVAKDTKLFDQVVFAVVSQTTDIRKIQGQLGDMLGLNFSRETEIGRAGQLKERLKYENKVLVILDDVWNTIELADIGIPYGSDHQGCKILITTRREHVCESMGCQETILLSLLQEDDALKLFIKNAGVVLNDPSLALEEVAKQVIKECHRLPLALVVVAKALRGKSLEEWKTASESLQRSRLTDIESVDLNVYACLRLSYDYLKAEATKKCFLLCSLFPEDHEIDLEELSKYAIGFGVFQDVDSFTSVKSRVQIVLKDLKSSSLLLKTDNMSNHVKMHDMVRDAALWITLQDKEPFIVPTPMEKNWARNVKLEEAMSISLLACPMNVRFPIRAQCPSLKILLFAQSKPLRLSDTCFEGLATLRVLDLTAVKYRLEMMLPSSIKCLQNLRTLLIRRWKLEGDISMIGSLNNLEILSFSGSLIFELPIQFAELSELRVLDLSGCKELAAKPESYTQVLRQLPVIEVIYMPYQTPMLTFDEDKQE</sequence>
<dbReference type="InterPro" id="IPR042197">
    <property type="entry name" value="Apaf_helical"/>
</dbReference>
<comment type="similarity">
    <text evidence="1">Belongs to the disease resistance NB-LRR family.</text>
</comment>
<evidence type="ECO:0000256" key="1">
    <source>
        <dbReference type="ARBA" id="ARBA00008894"/>
    </source>
</evidence>
<keyword evidence="3" id="KW-0677">Repeat</keyword>
<dbReference type="InterPro" id="IPR032675">
    <property type="entry name" value="LRR_dom_sf"/>
</dbReference>
<organism evidence="7 8">
    <name type="scientific">Spinacia oleracea</name>
    <name type="common">Spinach</name>
    <dbReference type="NCBI Taxonomy" id="3562"/>
    <lineage>
        <taxon>Eukaryota</taxon>
        <taxon>Viridiplantae</taxon>
        <taxon>Streptophyta</taxon>
        <taxon>Embryophyta</taxon>
        <taxon>Tracheophyta</taxon>
        <taxon>Spermatophyta</taxon>
        <taxon>Magnoliopsida</taxon>
        <taxon>eudicotyledons</taxon>
        <taxon>Gunneridae</taxon>
        <taxon>Pentapetalae</taxon>
        <taxon>Caryophyllales</taxon>
        <taxon>Chenopodiaceae</taxon>
        <taxon>Chenopodioideae</taxon>
        <taxon>Anserineae</taxon>
        <taxon>Spinacia</taxon>
    </lineage>
</organism>
<dbReference type="PANTHER" id="PTHR33463">
    <property type="entry name" value="NB-ARC DOMAIN-CONTAINING PROTEIN-RELATED"/>
    <property type="match status" value="1"/>
</dbReference>
<dbReference type="SUPFAM" id="SSF52540">
    <property type="entry name" value="P-loop containing nucleoside triphosphate hydrolases"/>
    <property type="match status" value="1"/>
</dbReference>
<dbReference type="Pfam" id="PF00931">
    <property type="entry name" value="NB-ARC"/>
    <property type="match status" value="1"/>
</dbReference>
<evidence type="ECO:0000313" key="8">
    <source>
        <dbReference type="RefSeq" id="XP_056682822.1"/>
    </source>
</evidence>
<dbReference type="PANTHER" id="PTHR33463:SF198">
    <property type="entry name" value="RPP4C3"/>
    <property type="match status" value="1"/>
</dbReference>
<dbReference type="GeneID" id="110779062"/>
<dbReference type="Gene3D" id="1.10.8.430">
    <property type="entry name" value="Helical domain of apoptotic protease-activating factors"/>
    <property type="match status" value="1"/>
</dbReference>
<evidence type="ECO:0000256" key="3">
    <source>
        <dbReference type="ARBA" id="ARBA00022737"/>
    </source>
</evidence>
<dbReference type="Gene3D" id="3.80.10.10">
    <property type="entry name" value="Ribonuclease Inhibitor"/>
    <property type="match status" value="1"/>
</dbReference>